<dbReference type="PANTHER" id="PTHR36919:SF3">
    <property type="entry name" value="BLL5882 PROTEIN"/>
    <property type="match status" value="1"/>
</dbReference>
<dbReference type="Pfam" id="PF09917">
    <property type="entry name" value="DUF2147"/>
    <property type="match status" value="1"/>
</dbReference>
<sequence>MLKRSDRIGARARLLPVSTIALLAQISIAHAATVSPLGDWVTPDRETGKPRSVVRIEKDGDILVGRIVRGIGHFEQAEKTCSKCTDDRKDKPLLGMDVIRDAREQDDGDQQQWFGEILDPDSGKVFKLRMRVEADGNTLELRGYRGTPMLGRTIEWKRLPPGAQP</sequence>
<proteinExistence type="predicted"/>
<feature type="chain" id="PRO_5037332106" evidence="1">
    <location>
        <begin position="32"/>
        <end position="165"/>
    </location>
</feature>
<feature type="domain" description="DUF2147" evidence="2">
    <location>
        <begin position="38"/>
        <end position="158"/>
    </location>
</feature>
<accession>A0A969WC78</accession>
<dbReference type="EMBL" id="JAAVXB010000008">
    <property type="protein sequence ID" value="NKF23524.1"/>
    <property type="molecule type" value="Genomic_DNA"/>
</dbReference>
<dbReference type="RefSeq" id="WP_168148847.1">
    <property type="nucleotide sequence ID" value="NZ_JAAVXB010000008.1"/>
</dbReference>
<dbReference type="PANTHER" id="PTHR36919">
    <property type="entry name" value="BLR1215 PROTEIN"/>
    <property type="match status" value="1"/>
</dbReference>
<reference evidence="3" key="1">
    <citation type="submission" date="2020-03" db="EMBL/GenBank/DDBJ databases">
        <title>Solimonas marina sp. nov., isolated from deep seawater of the Pacific Ocean.</title>
        <authorList>
            <person name="Liu X."/>
            <person name="Lai Q."/>
            <person name="Sun F."/>
            <person name="Gai Y."/>
            <person name="Li G."/>
            <person name="Shao Z."/>
        </authorList>
    </citation>
    <scope>NUCLEOTIDE SEQUENCE</scope>
    <source>
        <strain evidence="3">C16B3</strain>
    </source>
</reference>
<gene>
    <name evidence="3" type="ORF">G7Y82_14485</name>
</gene>
<dbReference type="AlphaFoldDB" id="A0A969WC78"/>
<evidence type="ECO:0000256" key="1">
    <source>
        <dbReference type="SAM" id="SignalP"/>
    </source>
</evidence>
<dbReference type="Proteomes" id="UP000653472">
    <property type="component" value="Unassembled WGS sequence"/>
</dbReference>
<feature type="signal peptide" evidence="1">
    <location>
        <begin position="1"/>
        <end position="31"/>
    </location>
</feature>
<keyword evidence="4" id="KW-1185">Reference proteome</keyword>
<organism evidence="3 4">
    <name type="scientific">Solimonas marina</name>
    <dbReference type="NCBI Taxonomy" id="2714601"/>
    <lineage>
        <taxon>Bacteria</taxon>
        <taxon>Pseudomonadati</taxon>
        <taxon>Pseudomonadota</taxon>
        <taxon>Gammaproteobacteria</taxon>
        <taxon>Nevskiales</taxon>
        <taxon>Nevskiaceae</taxon>
        <taxon>Solimonas</taxon>
    </lineage>
</organism>
<name>A0A969WC78_9GAMM</name>
<evidence type="ECO:0000313" key="3">
    <source>
        <dbReference type="EMBL" id="NKF23524.1"/>
    </source>
</evidence>
<evidence type="ECO:0000313" key="4">
    <source>
        <dbReference type="Proteomes" id="UP000653472"/>
    </source>
</evidence>
<dbReference type="InterPro" id="IPR019223">
    <property type="entry name" value="DUF2147"/>
</dbReference>
<protein>
    <submittedName>
        <fullName evidence="3">DUF2147 domain-containing protein</fullName>
    </submittedName>
</protein>
<keyword evidence="1" id="KW-0732">Signal</keyword>
<dbReference type="Gene3D" id="2.40.128.520">
    <property type="match status" value="1"/>
</dbReference>
<comment type="caution">
    <text evidence="3">The sequence shown here is derived from an EMBL/GenBank/DDBJ whole genome shotgun (WGS) entry which is preliminary data.</text>
</comment>
<evidence type="ECO:0000259" key="2">
    <source>
        <dbReference type="Pfam" id="PF09917"/>
    </source>
</evidence>